<dbReference type="Gene3D" id="3.90.1300.10">
    <property type="entry name" value="Amidase signature (AS) domain"/>
    <property type="match status" value="1"/>
</dbReference>
<evidence type="ECO:0000313" key="3">
    <source>
        <dbReference type="EMBL" id="TCP06039.1"/>
    </source>
</evidence>
<dbReference type="SUPFAM" id="SSF75304">
    <property type="entry name" value="Amidase signature (AS) enzymes"/>
    <property type="match status" value="1"/>
</dbReference>
<dbReference type="Pfam" id="PF01425">
    <property type="entry name" value="Amidase"/>
    <property type="match status" value="1"/>
</dbReference>
<reference evidence="3 5" key="1">
    <citation type="submission" date="2019-03" db="EMBL/GenBank/DDBJ databases">
        <title>Genomic Encyclopedia of Type Strains, Phase IV (KMG-IV): sequencing the most valuable type-strain genomes for metagenomic binning, comparative biology and taxonomic classification.</title>
        <authorList>
            <person name="Goeker M."/>
        </authorList>
    </citation>
    <scope>NUCLEOTIDE SEQUENCE [LARGE SCALE GENOMIC DNA]</scope>
    <source>
        <strain evidence="3 5">DSM 17474</strain>
    </source>
</reference>
<accession>A0AAE9GY44</accession>
<dbReference type="EMBL" id="SLXE01000014">
    <property type="protein sequence ID" value="TCP06039.1"/>
    <property type="molecule type" value="Genomic_DNA"/>
</dbReference>
<evidence type="ECO:0000259" key="2">
    <source>
        <dbReference type="Pfam" id="PF01425"/>
    </source>
</evidence>
<dbReference type="InterPro" id="IPR023631">
    <property type="entry name" value="Amidase_dom"/>
</dbReference>
<dbReference type="PROSITE" id="PS00571">
    <property type="entry name" value="AMIDASES"/>
    <property type="match status" value="1"/>
</dbReference>
<dbReference type="GO" id="GO:0003824">
    <property type="term" value="F:catalytic activity"/>
    <property type="evidence" value="ECO:0007669"/>
    <property type="project" value="InterPro"/>
</dbReference>
<evidence type="ECO:0000313" key="6">
    <source>
        <dbReference type="Proteomes" id="UP000829756"/>
    </source>
</evidence>
<dbReference type="InterPro" id="IPR000120">
    <property type="entry name" value="Amidase"/>
</dbReference>
<gene>
    <name evidence="3" type="ORF">EV680_11430</name>
    <name evidence="4" type="ORF">LVJ78_09845</name>
</gene>
<dbReference type="EMBL" id="CP091507">
    <property type="protein sequence ID" value="UOO78986.1"/>
    <property type="molecule type" value="Genomic_DNA"/>
</dbReference>
<dbReference type="RefSeq" id="WP_132953908.1">
    <property type="nucleotide sequence ID" value="NZ_CALJUB010000025.1"/>
</dbReference>
<comment type="similarity">
    <text evidence="1">Belongs to the amidase family.</text>
</comment>
<dbReference type="PANTHER" id="PTHR11895:SF7">
    <property type="entry name" value="GLUTAMYL-TRNA(GLN) AMIDOTRANSFERASE SUBUNIT A, MITOCHONDRIAL"/>
    <property type="match status" value="1"/>
</dbReference>
<organism evidence="4 6">
    <name type="scientific">Uruburuella suis</name>
    <dbReference type="NCBI Taxonomy" id="252130"/>
    <lineage>
        <taxon>Bacteria</taxon>
        <taxon>Pseudomonadati</taxon>
        <taxon>Pseudomonadota</taxon>
        <taxon>Betaproteobacteria</taxon>
        <taxon>Neisseriales</taxon>
        <taxon>Neisseriaceae</taxon>
        <taxon>Uruburuella</taxon>
    </lineage>
</organism>
<reference evidence="4" key="3">
    <citation type="journal article" date="2022" name="Res Sq">
        <title>Evolution of multicellular longitudinally dividing oral cavity symbionts (Neisseriaceae).</title>
        <authorList>
            <person name="Nyongesa S."/>
            <person name="Weber P."/>
            <person name="Bernet E."/>
            <person name="Pullido F."/>
            <person name="Nieckarz M."/>
            <person name="Delaby M."/>
            <person name="Nieves C."/>
            <person name="Viehboeck T."/>
            <person name="Krause N."/>
            <person name="Rivera-Millot A."/>
            <person name="Nakamura A."/>
            <person name="Vischer N."/>
            <person name="VanNieuwenhze M."/>
            <person name="Brun Y."/>
            <person name="Cava F."/>
            <person name="Bulgheresi S."/>
            <person name="Veyrier F."/>
        </authorList>
    </citation>
    <scope>NUCLEOTIDE SEQUENCE</scope>
    <source>
        <strain evidence="4">1258/02</strain>
    </source>
</reference>
<reference evidence="4" key="2">
    <citation type="submission" date="2021-12" db="EMBL/GenBank/DDBJ databases">
        <authorList>
            <person name="Veyrier F.J."/>
        </authorList>
    </citation>
    <scope>NUCLEOTIDE SEQUENCE</scope>
    <source>
        <strain evidence="4">1258/02</strain>
    </source>
</reference>
<evidence type="ECO:0000313" key="4">
    <source>
        <dbReference type="EMBL" id="UOO78986.1"/>
    </source>
</evidence>
<dbReference type="KEGG" id="usu:LVJ78_09845"/>
<keyword evidence="5" id="KW-1185">Reference proteome</keyword>
<evidence type="ECO:0000313" key="5">
    <source>
        <dbReference type="Proteomes" id="UP000294721"/>
    </source>
</evidence>
<evidence type="ECO:0000256" key="1">
    <source>
        <dbReference type="ARBA" id="ARBA00009199"/>
    </source>
</evidence>
<name>A0AAE9GY44_9NEIS</name>
<dbReference type="Proteomes" id="UP000829756">
    <property type="component" value="Chromosome"/>
</dbReference>
<dbReference type="PANTHER" id="PTHR11895">
    <property type="entry name" value="TRANSAMIDASE"/>
    <property type="match status" value="1"/>
</dbReference>
<dbReference type="Proteomes" id="UP000294721">
    <property type="component" value="Unassembled WGS sequence"/>
</dbReference>
<dbReference type="AlphaFoldDB" id="A0AAE9GY44"/>
<protein>
    <submittedName>
        <fullName evidence="4">Amidase</fullName>
    </submittedName>
</protein>
<proteinExistence type="inferred from homology"/>
<feature type="domain" description="Amidase" evidence="2">
    <location>
        <begin position="27"/>
        <end position="408"/>
    </location>
</feature>
<dbReference type="InterPro" id="IPR020556">
    <property type="entry name" value="Amidase_CS"/>
</dbReference>
<dbReference type="InterPro" id="IPR036928">
    <property type="entry name" value="AS_sf"/>
</dbReference>
<sequence>MQFQEYCQYDAIGLAELIRTGAVSADEVLQAALARLDEVNPLLQLAAQDCRKRALAWQMPSEAAPLAGVPFALKDLLADWRGVPTLSGSRMMRTHIAARNSHLVDAYERAGLRVFAKTTVPEWGLMPYTESEQHGITRNPWDAAHTPGGSSGGAAAAVAAGVIPAAHGSDGGGSIRIPAHNCGLFGLKPSRGRVDSGPLLDEGWQGMVCEHALTRSVRDSALLLDIAAQTQPYALYACNTPAVSFSDGLKQPLRRLKIAYCVQPWLGGKIDDATKNAFAHSLKLLADAGHELEEAAPAFADADTLARAMLVLVATEAAKTRLRFEQLSGRKPGYQEVEPATWSLMVYGSRLRAVEALWAREVVLAQRRAAAEFHRRYDVLVTPVCPRITPKTGELAPPQEQLRMSNLLLGKMDLGWLMAHNPLVEQQSLKALQYVGFTAPFNMSGQPAMSVPLYWHENRLPVGTQFAAAHGNEQLLLQLAAELEQIQPWALRQPPL</sequence>